<name>Q0RNZ3_FRAAA</name>
<dbReference type="HOGENOM" id="CLU_021082_2_0_11"/>
<gene>
    <name evidence="2" type="ordered locus">FRAAL2093</name>
</gene>
<accession>Q0RNZ3</accession>
<organism evidence="2 3">
    <name type="scientific">Frankia alni (strain DSM 45986 / CECT 9034 / ACN14a)</name>
    <dbReference type="NCBI Taxonomy" id="326424"/>
    <lineage>
        <taxon>Bacteria</taxon>
        <taxon>Bacillati</taxon>
        <taxon>Actinomycetota</taxon>
        <taxon>Actinomycetes</taxon>
        <taxon>Frankiales</taxon>
        <taxon>Frankiaceae</taxon>
        <taxon>Frankia</taxon>
    </lineage>
</organism>
<dbReference type="Pfam" id="PF03235">
    <property type="entry name" value="GmrSD_N"/>
    <property type="match status" value="1"/>
</dbReference>
<dbReference type="KEGG" id="fal:FRAAL2093"/>
<feature type="domain" description="GmrSD restriction endonucleases N-terminal" evidence="1">
    <location>
        <begin position="20"/>
        <end position="219"/>
    </location>
</feature>
<dbReference type="eggNOG" id="COG1479">
    <property type="taxonomic scope" value="Bacteria"/>
</dbReference>
<dbReference type="InterPro" id="IPR004919">
    <property type="entry name" value="GmrSD_N"/>
</dbReference>
<sequence length="572" mass="64665">MVALSTDGLAIQPSAATYELEDLVNETWQGRVRVPHFQRDFRWGSQDVVRLFDSIIKGYPIGSMLLWVRQSGAEAVTIGRTKVSAPAGENTLWVVDGQQRITSIANALHPEGNRHAPFAVYYDFKGQRFVDRPREIEEHHLPLPVLFDLIRLLDWFADPARGAREYFPEAQRIAKVLRTYKIPAYLVRQDDEKILTDILDRMNNYGKRLSRAEIFSALFAGPEEGAAERLSLARIAERVDAETGFGLIDANTVLHSILARRGPDPMRDIRNEFSPDNRRTADFSDESQEAAYAEGEAALVLAVRFLQDDAGAPHLSLLTYRALLVVLVRFFGHFPDTGDWNRQLLRRFYWRAAVSGPSVFKGSFTQMSRILCAVVKPGREEESVQGLTKSMESSVWSLPNARRFRTNEAVGKIILCSWWALGPRSPLTGERLGAGDLSELLIDQSTAAISVHRIYRRGVPKRQQFWAANRLFVPDAAESVDSFLESVTSPSVLVEERDRAEVLRSYCLSDDLIELFNSGRREEFLDVRQAAIDVGLNAFIDRMAQWEFEDTPSLDSLALDERDSLELEESDE</sequence>
<dbReference type="EMBL" id="CT573213">
    <property type="protein sequence ID" value="CAJ60742.1"/>
    <property type="molecule type" value="Genomic_DNA"/>
</dbReference>
<proteinExistence type="predicted"/>
<dbReference type="PANTHER" id="PTHR37292:SF2">
    <property type="entry name" value="DUF262 DOMAIN-CONTAINING PROTEIN"/>
    <property type="match status" value="1"/>
</dbReference>
<dbReference type="AlphaFoldDB" id="Q0RNZ3"/>
<evidence type="ECO:0000313" key="3">
    <source>
        <dbReference type="Proteomes" id="UP000000657"/>
    </source>
</evidence>
<protein>
    <recommendedName>
        <fullName evidence="1">GmrSD restriction endonucleases N-terminal domain-containing protein</fullName>
    </recommendedName>
</protein>
<dbReference type="RefSeq" id="WP_011603259.1">
    <property type="nucleotide sequence ID" value="NC_008278.1"/>
</dbReference>
<evidence type="ECO:0000259" key="1">
    <source>
        <dbReference type="Pfam" id="PF03235"/>
    </source>
</evidence>
<dbReference type="Proteomes" id="UP000000657">
    <property type="component" value="Chromosome"/>
</dbReference>
<dbReference type="STRING" id="326424.FRAAL2093"/>
<evidence type="ECO:0000313" key="2">
    <source>
        <dbReference type="EMBL" id="CAJ60742.1"/>
    </source>
</evidence>
<reference evidence="2 3" key="1">
    <citation type="journal article" date="2007" name="Genome Res.">
        <title>Genome characteristics of facultatively symbiotic Frankia sp. strains reflect host range and host plant biogeography.</title>
        <authorList>
            <person name="Normand P."/>
            <person name="Lapierre P."/>
            <person name="Tisa L.S."/>
            <person name="Gogarten J.P."/>
            <person name="Alloisio N."/>
            <person name="Bagnarol E."/>
            <person name="Bassi C.A."/>
            <person name="Berry A.M."/>
            <person name="Bickhart D.M."/>
            <person name="Choisne N."/>
            <person name="Couloux A."/>
            <person name="Cournoyer B."/>
            <person name="Cruveiller S."/>
            <person name="Daubin V."/>
            <person name="Demange N."/>
            <person name="Francino M.P."/>
            <person name="Goltsman E."/>
            <person name="Huang Y."/>
            <person name="Kopp O.R."/>
            <person name="Labarre L."/>
            <person name="Lapidus A."/>
            <person name="Lavire C."/>
            <person name="Marechal J."/>
            <person name="Martinez M."/>
            <person name="Mastronunzio J.E."/>
            <person name="Mullin B.C."/>
            <person name="Niemann J."/>
            <person name="Pujic P."/>
            <person name="Rawnsley T."/>
            <person name="Rouy Z."/>
            <person name="Schenowitz C."/>
            <person name="Sellstedt A."/>
            <person name="Tavares F."/>
            <person name="Tomkins J.P."/>
            <person name="Vallenet D."/>
            <person name="Valverde C."/>
            <person name="Wall L.G."/>
            <person name="Wang Y."/>
            <person name="Medigue C."/>
            <person name="Benson D.R."/>
        </authorList>
    </citation>
    <scope>NUCLEOTIDE SEQUENCE [LARGE SCALE GENOMIC DNA]</scope>
    <source>
        <strain evidence="3">DSM 45986 / CECT 9034 / ACN14a</strain>
    </source>
</reference>
<keyword evidence="3" id="KW-1185">Reference proteome</keyword>
<dbReference type="PANTHER" id="PTHR37292">
    <property type="entry name" value="VNG6097C"/>
    <property type="match status" value="1"/>
</dbReference>